<feature type="coiled-coil region" evidence="1">
    <location>
        <begin position="708"/>
        <end position="735"/>
    </location>
</feature>
<dbReference type="Proteomes" id="UP000198908">
    <property type="component" value="Unassembled WGS sequence"/>
</dbReference>
<evidence type="ECO:0000256" key="1">
    <source>
        <dbReference type="SAM" id="Coils"/>
    </source>
</evidence>
<dbReference type="InterPro" id="IPR029063">
    <property type="entry name" value="SAM-dependent_MTases_sf"/>
</dbReference>
<gene>
    <name evidence="3" type="ORF">SAMN05421548_10934</name>
</gene>
<dbReference type="Gene3D" id="3.40.50.150">
    <property type="entry name" value="Vaccinia Virus protein VP39"/>
    <property type="match status" value="1"/>
</dbReference>
<dbReference type="EMBL" id="FMYQ01000009">
    <property type="protein sequence ID" value="SDC66535.1"/>
    <property type="molecule type" value="Genomic_DNA"/>
</dbReference>
<evidence type="ECO:0000259" key="2">
    <source>
        <dbReference type="Pfam" id="PF08241"/>
    </source>
</evidence>
<dbReference type="SUPFAM" id="SSF53335">
    <property type="entry name" value="S-adenosyl-L-methionine-dependent methyltransferases"/>
    <property type="match status" value="1"/>
</dbReference>
<proteinExistence type="predicted"/>
<keyword evidence="4" id="KW-1185">Reference proteome</keyword>
<dbReference type="PANTHER" id="PTHR43861">
    <property type="entry name" value="TRANS-ACONITATE 2-METHYLTRANSFERASE-RELATED"/>
    <property type="match status" value="1"/>
</dbReference>
<evidence type="ECO:0000313" key="3">
    <source>
        <dbReference type="EMBL" id="SDC66535.1"/>
    </source>
</evidence>
<name>A0A1G6NHB7_9BURK</name>
<keyword evidence="3" id="KW-0808">Transferase</keyword>
<dbReference type="OrthoDB" id="9816564at2"/>
<dbReference type="STRING" id="416944.SAMN05421548_10934"/>
<feature type="domain" description="Methyltransferase type 11" evidence="2">
    <location>
        <begin position="226"/>
        <end position="322"/>
    </location>
</feature>
<dbReference type="Pfam" id="PF08241">
    <property type="entry name" value="Methyltransf_11"/>
    <property type="match status" value="1"/>
</dbReference>
<keyword evidence="3" id="KW-0489">Methyltransferase</keyword>
<dbReference type="InterPro" id="IPR013216">
    <property type="entry name" value="Methyltransf_11"/>
</dbReference>
<dbReference type="GO" id="GO:0032259">
    <property type="term" value="P:methylation"/>
    <property type="evidence" value="ECO:0007669"/>
    <property type="project" value="UniProtKB-KW"/>
</dbReference>
<reference evidence="4" key="1">
    <citation type="submission" date="2016-09" db="EMBL/GenBank/DDBJ databases">
        <authorList>
            <person name="Varghese N."/>
            <person name="Submissions S."/>
        </authorList>
    </citation>
    <scope>NUCLEOTIDE SEQUENCE [LARGE SCALE GENOMIC DNA]</scope>
    <source>
        <strain evidence="4">TNe-862</strain>
    </source>
</reference>
<organism evidence="3 4">
    <name type="scientific">Paraburkholderia lycopersici</name>
    <dbReference type="NCBI Taxonomy" id="416944"/>
    <lineage>
        <taxon>Bacteria</taxon>
        <taxon>Pseudomonadati</taxon>
        <taxon>Pseudomonadota</taxon>
        <taxon>Betaproteobacteria</taxon>
        <taxon>Burkholderiales</taxon>
        <taxon>Burkholderiaceae</taxon>
        <taxon>Paraburkholderia</taxon>
    </lineage>
</organism>
<protein>
    <submittedName>
        <fullName evidence="3">Methyltransferase domain-containing protein</fullName>
    </submittedName>
</protein>
<dbReference type="GO" id="GO:0008757">
    <property type="term" value="F:S-adenosylmethionine-dependent methyltransferase activity"/>
    <property type="evidence" value="ECO:0007669"/>
    <property type="project" value="InterPro"/>
</dbReference>
<dbReference type="CDD" id="cd02440">
    <property type="entry name" value="AdoMet_MTases"/>
    <property type="match status" value="1"/>
</dbReference>
<accession>A0A1G6NHB7</accession>
<keyword evidence="1" id="KW-0175">Coiled coil</keyword>
<evidence type="ECO:0000313" key="4">
    <source>
        <dbReference type="Proteomes" id="UP000198908"/>
    </source>
</evidence>
<sequence>MNPKDTLPGLTNSREVSSFLASVREHQGLGSLLCIGNMAQIMAARLRQKGADAGALVFDPQAGEGAVVREIEALAAAGKTYAHVAVAGLLEFVPAERVAALLGAIRRIARRSVFLLVDTIRRHDLDYACVEGRDWWETACYNAGFRKHSAYYKVVPYAGIDTEAARLAIPLEVIGDALLEQFPFEALLADRDLHMDMLRESGRRSDGHVFRYHFAAQYVPPNARVVDIACGMGYGSHLLGTQTFAREVLGLDVNEEGLRYAQSMYGDEVVHFARADAGNIAGIATDSVDVVCSFETLEHLPNPHLFLAEAHRILKPGGRLVISVPNDWSDETGKDPNPYHFHVYTWQSLITELRGAFVVDEAFDQTAGGGFKLYHAPRSFAPHDTAAATSEDSEWAIVVAMKPLTGAALPRYEEAIYPYSEPPANLLEFARYYDNAWLVHGIVESAFRLRQSEALLGVCRDVLANARPASADCGAALCVTGYRLLDGATDGTHAEDLIARIDAYVAQASDNPHVIRWQVSLSYLKGEIALAAGRREEAAQAYARVLETGFERFHPMLGSKTIAAARRLAVMSLDAGDVEGAKRHFAKAVDEMRKVLGAPFESLAGRPEQPLACNYFDLVSIVDTGYHSAVALSLLESGLAWRGQFGTFLVDGGYRDALTRERGELYTNAEAYLADLRRVAGERADLYDTAEARLAEIERLGGINRELYDTAESRLAELRALYDTAESRLADLRRLQTERDDLYSIAETRLAEMNRLALELDGMKHRLAELGTLGGQWRWLMTRFKGDKRP</sequence>
<dbReference type="AlphaFoldDB" id="A0A1G6NHB7"/>